<dbReference type="InterPro" id="IPR005135">
    <property type="entry name" value="Endo/exonuclease/phosphatase"/>
</dbReference>
<proteinExistence type="predicted"/>
<dbReference type="Gene3D" id="3.60.10.10">
    <property type="entry name" value="Endonuclease/exonuclease/phosphatase"/>
    <property type="match status" value="1"/>
</dbReference>
<evidence type="ECO:0000259" key="2">
    <source>
        <dbReference type="Pfam" id="PF03372"/>
    </source>
</evidence>
<keyword evidence="3" id="KW-0378">Hydrolase</keyword>
<dbReference type="AlphaFoldDB" id="A0A4R5VDS3"/>
<evidence type="ECO:0000313" key="4">
    <source>
        <dbReference type="Proteomes" id="UP000295438"/>
    </source>
</evidence>
<dbReference type="Proteomes" id="UP000295438">
    <property type="component" value="Unassembled WGS sequence"/>
</dbReference>
<dbReference type="RefSeq" id="WP_133389478.1">
    <property type="nucleotide sequence ID" value="NZ_SMUW01000019.1"/>
</dbReference>
<name>A0A4R5VDS3_9BACT</name>
<dbReference type="GO" id="GO:0000175">
    <property type="term" value="F:3'-5'-RNA exonuclease activity"/>
    <property type="evidence" value="ECO:0007669"/>
    <property type="project" value="TreeGrafter"/>
</dbReference>
<comment type="caution">
    <text evidence="3">The sequence shown here is derived from an EMBL/GenBank/DDBJ whole genome shotgun (WGS) entry which is preliminary data.</text>
</comment>
<sequence>MKSHALIKSLSLLLLFIISFAPFSMAQTHQLATFNIRWDNPGDTGNLWKDRAPHVASLIQFHKIGIVGTQEGLQHQVEQLSNSLGFDYLGVGRDDGAQKGEYTAILYDGSQYELLDQGTFWLSPTPQVPSKGWDAALNRICSWGKFKSAEKEEFYVFNIHYDHIGQEAREESSKLVIQKIEEINTEELPVVLLGDFNVTPDNAAYTTITSSDGWKDARLISRIPSYGPAGTFTGFDWEKMPDGIIDHIFVKGQVQVIRHGILTDNYGKKYPSDHFPVMVEAQF</sequence>
<dbReference type="SUPFAM" id="SSF56219">
    <property type="entry name" value="DNase I-like"/>
    <property type="match status" value="1"/>
</dbReference>
<keyword evidence="3" id="KW-0269">Exonuclease</keyword>
<dbReference type="GO" id="GO:0004519">
    <property type="term" value="F:endonuclease activity"/>
    <property type="evidence" value="ECO:0007669"/>
    <property type="project" value="UniProtKB-KW"/>
</dbReference>
<dbReference type="EMBL" id="SMUW01000019">
    <property type="protein sequence ID" value="TDK50487.1"/>
    <property type="molecule type" value="Genomic_DNA"/>
</dbReference>
<accession>A0A4R5VDS3</accession>
<feature type="chain" id="PRO_5020903337" evidence="1">
    <location>
        <begin position="27"/>
        <end position="283"/>
    </location>
</feature>
<feature type="signal peptide" evidence="1">
    <location>
        <begin position="1"/>
        <end position="26"/>
    </location>
</feature>
<dbReference type="InterPro" id="IPR050410">
    <property type="entry name" value="CCR4/nocturin_mRNA_transcr"/>
</dbReference>
<keyword evidence="3" id="KW-0540">Nuclease</keyword>
<reference evidence="3 4" key="1">
    <citation type="submission" date="2019-03" db="EMBL/GenBank/DDBJ databases">
        <title>Algoriphagus aquimaris sp. nov., isolated form marine sediment in Pohang, Korea.</title>
        <authorList>
            <person name="Kim J."/>
            <person name="Yoon S.-H."/>
            <person name="Lee S.-S."/>
        </authorList>
    </citation>
    <scope>NUCLEOTIDE SEQUENCE [LARGE SCALE GENOMIC DNA]</scope>
    <source>
        <strain evidence="3 4">F21</strain>
    </source>
</reference>
<dbReference type="CDD" id="cd09083">
    <property type="entry name" value="EEP-1"/>
    <property type="match status" value="1"/>
</dbReference>
<keyword evidence="1" id="KW-0732">Signal</keyword>
<keyword evidence="3" id="KW-0255">Endonuclease</keyword>
<organism evidence="3 4">
    <name type="scientific">Algoriphagus formosus</name>
    <dbReference type="NCBI Taxonomy" id="2007308"/>
    <lineage>
        <taxon>Bacteria</taxon>
        <taxon>Pseudomonadati</taxon>
        <taxon>Bacteroidota</taxon>
        <taxon>Cytophagia</taxon>
        <taxon>Cytophagales</taxon>
        <taxon>Cyclobacteriaceae</taxon>
        <taxon>Algoriphagus</taxon>
    </lineage>
</organism>
<feature type="domain" description="Endonuclease/exonuclease/phosphatase" evidence="2">
    <location>
        <begin position="32"/>
        <end position="274"/>
    </location>
</feature>
<dbReference type="PANTHER" id="PTHR12121:SF36">
    <property type="entry name" value="ENDONUCLEASE_EXONUCLEASE_PHOSPHATASE DOMAIN-CONTAINING PROTEIN"/>
    <property type="match status" value="1"/>
</dbReference>
<dbReference type="Pfam" id="PF03372">
    <property type="entry name" value="Exo_endo_phos"/>
    <property type="match status" value="1"/>
</dbReference>
<dbReference type="InterPro" id="IPR036691">
    <property type="entry name" value="Endo/exonu/phosph_ase_sf"/>
</dbReference>
<dbReference type="PANTHER" id="PTHR12121">
    <property type="entry name" value="CARBON CATABOLITE REPRESSOR PROTEIN 4"/>
    <property type="match status" value="1"/>
</dbReference>
<gene>
    <name evidence="3" type="ORF">E1898_00950</name>
</gene>
<protein>
    <submittedName>
        <fullName evidence="3">Endonuclease/exonuclease/phosphatase family protein</fullName>
    </submittedName>
</protein>
<evidence type="ECO:0000313" key="3">
    <source>
        <dbReference type="EMBL" id="TDK50487.1"/>
    </source>
</evidence>
<evidence type="ECO:0000256" key="1">
    <source>
        <dbReference type="SAM" id="SignalP"/>
    </source>
</evidence>
<keyword evidence="4" id="KW-1185">Reference proteome</keyword>